<gene>
    <name evidence="2" type="ORF">Csa_2G372700</name>
</gene>
<dbReference type="AlphaFoldDB" id="A0A0A0LP12"/>
<evidence type="ECO:0000313" key="3">
    <source>
        <dbReference type="Proteomes" id="UP000029981"/>
    </source>
</evidence>
<feature type="region of interest" description="Disordered" evidence="1">
    <location>
        <begin position="1"/>
        <end position="47"/>
    </location>
</feature>
<evidence type="ECO:0000313" key="2">
    <source>
        <dbReference type="EMBL" id="KGN62774.1"/>
    </source>
</evidence>
<proteinExistence type="predicted"/>
<dbReference type="Proteomes" id="UP000029981">
    <property type="component" value="Chromosome 2"/>
</dbReference>
<dbReference type="STRING" id="3659.A0A0A0LP12"/>
<keyword evidence="3" id="KW-1185">Reference proteome</keyword>
<dbReference type="Gramene" id="KGN62774">
    <property type="protein sequence ID" value="KGN62774"/>
    <property type="gene ID" value="Csa_2G372700"/>
</dbReference>
<reference evidence="2 3" key="3">
    <citation type="journal article" date="2010" name="BMC Genomics">
        <title>Transcriptome sequencing and comparative analysis of cucumber flowers with different sex types.</title>
        <authorList>
            <person name="Guo S."/>
            <person name="Zheng Y."/>
            <person name="Joung J.G."/>
            <person name="Liu S."/>
            <person name="Zhang Z."/>
            <person name="Crasta O.R."/>
            <person name="Sobral B.W."/>
            <person name="Xu Y."/>
            <person name="Huang S."/>
            <person name="Fei Z."/>
        </authorList>
    </citation>
    <scope>NUCLEOTIDE SEQUENCE [LARGE SCALE GENOMIC DNA]</scope>
    <source>
        <strain evidence="3">cv. 9930</strain>
    </source>
</reference>
<name>A0A0A0LP12_CUCSA</name>
<reference evidence="2 3" key="2">
    <citation type="journal article" date="2009" name="PLoS ONE">
        <title>An integrated genetic and cytogenetic map of the cucumber genome.</title>
        <authorList>
            <person name="Ren Y."/>
            <person name="Zhang Z."/>
            <person name="Liu J."/>
            <person name="Staub J.E."/>
            <person name="Han Y."/>
            <person name="Cheng Z."/>
            <person name="Li X."/>
            <person name="Lu J."/>
            <person name="Miao H."/>
            <person name="Kang H."/>
            <person name="Xie B."/>
            <person name="Gu X."/>
            <person name="Wang X."/>
            <person name="Du Y."/>
            <person name="Jin W."/>
            <person name="Huang S."/>
        </authorList>
    </citation>
    <scope>NUCLEOTIDE SEQUENCE [LARGE SCALE GENOMIC DNA]</scope>
    <source>
        <strain evidence="3">cv. 9930</strain>
    </source>
</reference>
<protein>
    <submittedName>
        <fullName evidence="2">Uncharacterized protein</fullName>
    </submittedName>
</protein>
<dbReference type="EMBL" id="CM002923">
    <property type="protein sequence ID" value="KGN62774.1"/>
    <property type="molecule type" value="Genomic_DNA"/>
</dbReference>
<accession>A0A0A0LP12</accession>
<evidence type="ECO:0000256" key="1">
    <source>
        <dbReference type="SAM" id="MobiDB-lite"/>
    </source>
</evidence>
<reference evidence="2 3" key="1">
    <citation type="journal article" date="2009" name="Nat. Genet.">
        <title>The genome of the cucumber, Cucumis sativus L.</title>
        <authorList>
            <person name="Huang S."/>
            <person name="Li R."/>
            <person name="Zhang Z."/>
            <person name="Li L."/>
            <person name="Gu X."/>
            <person name="Fan W."/>
            <person name="Lucas W.J."/>
            <person name="Wang X."/>
            <person name="Xie B."/>
            <person name="Ni P."/>
            <person name="Ren Y."/>
            <person name="Zhu H."/>
            <person name="Li J."/>
            <person name="Lin K."/>
            <person name="Jin W."/>
            <person name="Fei Z."/>
            <person name="Li G."/>
            <person name="Staub J."/>
            <person name="Kilian A."/>
            <person name="van der Vossen E.A."/>
            <person name="Wu Y."/>
            <person name="Guo J."/>
            <person name="He J."/>
            <person name="Jia Z."/>
            <person name="Ren Y."/>
            <person name="Tian G."/>
            <person name="Lu Y."/>
            <person name="Ruan J."/>
            <person name="Qian W."/>
            <person name="Wang M."/>
            <person name="Huang Q."/>
            <person name="Li B."/>
            <person name="Xuan Z."/>
            <person name="Cao J."/>
            <person name="Asan"/>
            <person name="Wu Z."/>
            <person name="Zhang J."/>
            <person name="Cai Q."/>
            <person name="Bai Y."/>
            <person name="Zhao B."/>
            <person name="Han Y."/>
            <person name="Li Y."/>
            <person name="Li X."/>
            <person name="Wang S."/>
            <person name="Shi Q."/>
            <person name="Liu S."/>
            <person name="Cho W.K."/>
            <person name="Kim J.Y."/>
            <person name="Xu Y."/>
            <person name="Heller-Uszynska K."/>
            <person name="Miao H."/>
            <person name="Cheng Z."/>
            <person name="Zhang S."/>
            <person name="Wu J."/>
            <person name="Yang Y."/>
            <person name="Kang H."/>
            <person name="Li M."/>
            <person name="Liang H."/>
            <person name="Ren X."/>
            <person name="Shi Z."/>
            <person name="Wen M."/>
            <person name="Jian M."/>
            <person name="Yang H."/>
            <person name="Zhang G."/>
            <person name="Yang Z."/>
            <person name="Chen R."/>
            <person name="Liu S."/>
            <person name="Li J."/>
            <person name="Ma L."/>
            <person name="Liu H."/>
            <person name="Zhou Y."/>
            <person name="Zhao J."/>
            <person name="Fang X."/>
            <person name="Li G."/>
            <person name="Fang L."/>
            <person name="Li Y."/>
            <person name="Liu D."/>
            <person name="Zheng H."/>
            <person name="Zhang Y."/>
            <person name="Qin N."/>
            <person name="Li Z."/>
            <person name="Yang G."/>
            <person name="Yang S."/>
            <person name="Bolund L."/>
            <person name="Kristiansen K."/>
            <person name="Zheng H."/>
            <person name="Li S."/>
            <person name="Zhang X."/>
            <person name="Yang H."/>
            <person name="Wang J."/>
            <person name="Sun R."/>
            <person name="Zhang B."/>
            <person name="Jiang S."/>
            <person name="Wang J."/>
            <person name="Du Y."/>
            <person name="Li S."/>
        </authorList>
    </citation>
    <scope>NUCLEOTIDE SEQUENCE [LARGE SCALE GENOMIC DNA]</scope>
    <source>
        <strain evidence="3">cv. 9930</strain>
    </source>
</reference>
<organism evidence="2 3">
    <name type="scientific">Cucumis sativus</name>
    <name type="common">Cucumber</name>
    <dbReference type="NCBI Taxonomy" id="3659"/>
    <lineage>
        <taxon>Eukaryota</taxon>
        <taxon>Viridiplantae</taxon>
        <taxon>Streptophyta</taxon>
        <taxon>Embryophyta</taxon>
        <taxon>Tracheophyta</taxon>
        <taxon>Spermatophyta</taxon>
        <taxon>Magnoliopsida</taxon>
        <taxon>eudicotyledons</taxon>
        <taxon>Gunneridae</taxon>
        <taxon>Pentapetalae</taxon>
        <taxon>rosids</taxon>
        <taxon>fabids</taxon>
        <taxon>Cucurbitales</taxon>
        <taxon>Cucurbitaceae</taxon>
        <taxon>Benincaseae</taxon>
        <taxon>Cucumis</taxon>
    </lineage>
</organism>
<sequence length="62" mass="7423">MHYGDSEKTLDRDSRYSEKRHSSREKGHGSSEQAKRSRRRWDEPDTVKKIEESYSEKVCTYV</sequence>
<reference evidence="2 3" key="4">
    <citation type="journal article" date="2011" name="BMC Genomics">
        <title>RNA-Seq improves annotation of protein-coding genes in the cucumber genome.</title>
        <authorList>
            <person name="Li Z."/>
            <person name="Zhang Z."/>
            <person name="Yan P."/>
            <person name="Huang S."/>
            <person name="Fei Z."/>
            <person name="Lin K."/>
        </authorList>
    </citation>
    <scope>NUCLEOTIDE SEQUENCE [LARGE SCALE GENOMIC DNA]</scope>
    <source>
        <strain evidence="3">cv. 9930</strain>
    </source>
</reference>